<dbReference type="GO" id="GO:0005886">
    <property type="term" value="C:plasma membrane"/>
    <property type="evidence" value="ECO:0007669"/>
    <property type="project" value="UniProtKB-SubCell"/>
</dbReference>
<evidence type="ECO:0000256" key="2">
    <source>
        <dbReference type="ARBA" id="ARBA00004377"/>
    </source>
</evidence>
<comment type="subcellular location">
    <subcellularLocation>
        <location evidence="2 12">Cell inner membrane</location>
        <topology evidence="2 12">Single-pass membrane protein</topology>
    </subcellularLocation>
</comment>
<evidence type="ECO:0000313" key="14">
    <source>
        <dbReference type="Proteomes" id="UP000037315"/>
    </source>
</evidence>
<dbReference type="InterPro" id="IPR007078">
    <property type="entry name" value="Haem_export_protD_CcmD"/>
</dbReference>
<dbReference type="Proteomes" id="UP000037315">
    <property type="component" value="Unassembled WGS sequence"/>
</dbReference>
<evidence type="ECO:0000256" key="10">
    <source>
        <dbReference type="ARBA" id="ARBA00022989"/>
    </source>
</evidence>
<evidence type="ECO:0000256" key="11">
    <source>
        <dbReference type="ARBA" id="ARBA00023136"/>
    </source>
</evidence>
<keyword evidence="9 12" id="KW-0201">Cytochrome c-type biogenesis</keyword>
<dbReference type="GO" id="GO:0015886">
    <property type="term" value="P:heme transport"/>
    <property type="evidence" value="ECO:0007669"/>
    <property type="project" value="InterPro"/>
</dbReference>
<keyword evidence="7 12" id="KW-0997">Cell inner membrane</keyword>
<keyword evidence="8 12" id="KW-0812">Transmembrane</keyword>
<dbReference type="EMBL" id="LFEJ01000024">
    <property type="protein sequence ID" value="KMV33142.1"/>
    <property type="molecule type" value="Genomic_DNA"/>
</dbReference>
<dbReference type="Pfam" id="PF04995">
    <property type="entry name" value="CcmD"/>
    <property type="match status" value="1"/>
</dbReference>
<evidence type="ECO:0000313" key="13">
    <source>
        <dbReference type="EMBL" id="KMV33142.1"/>
    </source>
</evidence>
<evidence type="ECO:0000256" key="1">
    <source>
        <dbReference type="ARBA" id="ARBA00002442"/>
    </source>
</evidence>
<dbReference type="STRING" id="1121863.GCA_000621185_02673"/>
<comment type="similarity">
    <text evidence="3 12">Belongs to the CcmD/CycX/HelD family.</text>
</comment>
<dbReference type="GO" id="GO:0017004">
    <property type="term" value="P:cytochrome complex assembly"/>
    <property type="evidence" value="ECO:0007669"/>
    <property type="project" value="UniProtKB-KW"/>
</dbReference>
<reference evidence="13 14" key="1">
    <citation type="submission" date="2015-06" db="EMBL/GenBank/DDBJ databases">
        <title>Genome sequencing of Cronobacter sp. strain DJ34 isolated from petroleum contaminated sludge of Duliajan Oil Fields, Assam, India.</title>
        <authorList>
            <person name="Pal S."/>
            <person name="Banerjee T.D."/>
            <person name="Roy A."/>
            <person name="Sar P."/>
            <person name="Kazy S.K."/>
        </authorList>
    </citation>
    <scope>NUCLEOTIDE SEQUENCE [LARGE SCALE GENOMIC DNA]</scope>
    <source>
        <strain evidence="13 14">DJ34</strain>
    </source>
</reference>
<protein>
    <recommendedName>
        <fullName evidence="4 12">Heme exporter protein D</fullName>
    </recommendedName>
</protein>
<evidence type="ECO:0000256" key="6">
    <source>
        <dbReference type="ARBA" id="ARBA00022475"/>
    </source>
</evidence>
<keyword evidence="6 12" id="KW-1003">Cell membrane</keyword>
<evidence type="ECO:0000256" key="12">
    <source>
        <dbReference type="RuleBase" id="RU363101"/>
    </source>
</evidence>
<dbReference type="PANTHER" id="PTHR37531:SF1">
    <property type="entry name" value="HEME EXPORTER PROTEIN D"/>
    <property type="match status" value="1"/>
</dbReference>
<dbReference type="RefSeq" id="WP_024558514.1">
    <property type="nucleotide sequence ID" value="NZ_LFEJ01000024.1"/>
</dbReference>
<dbReference type="InterPro" id="IPR052075">
    <property type="entry name" value="Heme_exporter_D"/>
</dbReference>
<dbReference type="PANTHER" id="PTHR37531">
    <property type="entry name" value="HEME EXPORTER PROTEIN D"/>
    <property type="match status" value="1"/>
</dbReference>
<dbReference type="GO" id="GO:1903607">
    <property type="term" value="P:cytochrome c biosynthetic process"/>
    <property type="evidence" value="ECO:0007669"/>
    <property type="project" value="TreeGrafter"/>
</dbReference>
<evidence type="ECO:0000256" key="9">
    <source>
        <dbReference type="ARBA" id="ARBA00022748"/>
    </source>
</evidence>
<name>A0A0J8VJ81_9ENTR</name>
<evidence type="ECO:0000256" key="4">
    <source>
        <dbReference type="ARBA" id="ARBA00016461"/>
    </source>
</evidence>
<dbReference type="PATRIC" id="fig|1656095.3.peg.2246"/>
<evidence type="ECO:0000256" key="8">
    <source>
        <dbReference type="ARBA" id="ARBA00022692"/>
    </source>
</evidence>
<keyword evidence="11 12" id="KW-0472">Membrane</keyword>
<accession>A0A0J8VJ81</accession>
<evidence type="ECO:0000256" key="5">
    <source>
        <dbReference type="ARBA" id="ARBA00022448"/>
    </source>
</evidence>
<dbReference type="OrthoDB" id="9815607at2"/>
<organism evidence="13 14">
    <name type="scientific">Franconibacter pulveris</name>
    <dbReference type="NCBI Taxonomy" id="435910"/>
    <lineage>
        <taxon>Bacteria</taxon>
        <taxon>Pseudomonadati</taxon>
        <taxon>Pseudomonadota</taxon>
        <taxon>Gammaproteobacteria</taxon>
        <taxon>Enterobacterales</taxon>
        <taxon>Enterobacteriaceae</taxon>
        <taxon>Franconibacter</taxon>
    </lineage>
</organism>
<evidence type="ECO:0000256" key="7">
    <source>
        <dbReference type="ARBA" id="ARBA00022519"/>
    </source>
</evidence>
<sequence>MNSAFNSWGDFFAMGGYAFYVWLAVACTLISLALLVGHTLWQRRALLAQVRRQQARERRIQAARQTKVKEA</sequence>
<keyword evidence="10 12" id="KW-1133">Transmembrane helix</keyword>
<evidence type="ECO:0000256" key="3">
    <source>
        <dbReference type="ARBA" id="ARBA00008741"/>
    </source>
</evidence>
<dbReference type="NCBIfam" id="TIGR03141">
    <property type="entry name" value="cytochro_ccmD"/>
    <property type="match status" value="1"/>
</dbReference>
<dbReference type="AlphaFoldDB" id="A0A0J8VJ81"/>
<gene>
    <name evidence="13" type="ORF">ACH50_17955</name>
</gene>
<keyword evidence="14" id="KW-1185">Reference proteome</keyword>
<comment type="function">
    <text evidence="1 12">Required for the export of heme to the periplasm for the biogenesis of c-type cytochromes.</text>
</comment>
<keyword evidence="5 12" id="KW-0813">Transport</keyword>
<feature type="transmembrane region" description="Helical" evidence="12">
    <location>
        <begin position="20"/>
        <end position="41"/>
    </location>
</feature>
<proteinExistence type="inferred from homology"/>
<comment type="caution">
    <text evidence="13">The sequence shown here is derived from an EMBL/GenBank/DDBJ whole genome shotgun (WGS) entry which is preliminary data.</text>
</comment>